<evidence type="ECO:0000313" key="3">
    <source>
        <dbReference type="Proteomes" id="UP000320085"/>
    </source>
</evidence>
<keyword evidence="1" id="KW-1133">Transmembrane helix</keyword>
<evidence type="ECO:0000256" key="1">
    <source>
        <dbReference type="SAM" id="Phobius"/>
    </source>
</evidence>
<feature type="transmembrane region" description="Helical" evidence="1">
    <location>
        <begin position="479"/>
        <end position="498"/>
    </location>
</feature>
<dbReference type="AlphaFoldDB" id="A0A543PTH8"/>
<feature type="transmembrane region" description="Helical" evidence="1">
    <location>
        <begin position="456"/>
        <end position="473"/>
    </location>
</feature>
<feature type="transmembrane region" description="Helical" evidence="1">
    <location>
        <begin position="247"/>
        <end position="264"/>
    </location>
</feature>
<organism evidence="2 3">
    <name type="scientific">Humibacillus xanthopallidus</name>
    <dbReference type="NCBI Taxonomy" id="412689"/>
    <lineage>
        <taxon>Bacteria</taxon>
        <taxon>Bacillati</taxon>
        <taxon>Actinomycetota</taxon>
        <taxon>Actinomycetes</taxon>
        <taxon>Micrococcales</taxon>
        <taxon>Intrasporangiaceae</taxon>
        <taxon>Humibacillus</taxon>
    </lineage>
</organism>
<feature type="transmembrane region" description="Helical" evidence="1">
    <location>
        <begin position="175"/>
        <end position="193"/>
    </location>
</feature>
<protein>
    <recommendedName>
        <fullName evidence="4">Dolichyl-phosphate-mannose-protein mannosyltransferase</fullName>
    </recommendedName>
</protein>
<feature type="transmembrane region" description="Helical" evidence="1">
    <location>
        <begin position="223"/>
        <end position="241"/>
    </location>
</feature>
<dbReference type="EMBL" id="VFQF01000001">
    <property type="protein sequence ID" value="TQN47369.1"/>
    <property type="molecule type" value="Genomic_DNA"/>
</dbReference>
<name>A0A543PTH8_9MICO</name>
<feature type="transmembrane region" description="Helical" evidence="1">
    <location>
        <begin position="199"/>
        <end position="216"/>
    </location>
</feature>
<accession>A0A543PTH8</accession>
<proteinExistence type="predicted"/>
<evidence type="ECO:0000313" key="2">
    <source>
        <dbReference type="EMBL" id="TQN47369.1"/>
    </source>
</evidence>
<keyword evidence="1" id="KW-0472">Membrane</keyword>
<feature type="transmembrane region" description="Helical" evidence="1">
    <location>
        <begin position="68"/>
        <end position="88"/>
    </location>
</feature>
<gene>
    <name evidence="2" type="ORF">FHX52_0462</name>
</gene>
<reference evidence="2 3" key="1">
    <citation type="submission" date="2019-06" db="EMBL/GenBank/DDBJ databases">
        <title>Sequencing the genomes of 1000 actinobacteria strains.</title>
        <authorList>
            <person name="Klenk H.-P."/>
        </authorList>
    </citation>
    <scope>NUCLEOTIDE SEQUENCE [LARGE SCALE GENOMIC DNA]</scope>
    <source>
        <strain evidence="2 3">DSM 21776</strain>
    </source>
</reference>
<feature type="transmembrane region" description="Helical" evidence="1">
    <location>
        <begin position="37"/>
        <end position="56"/>
    </location>
</feature>
<feature type="transmembrane region" description="Helical" evidence="1">
    <location>
        <begin position="271"/>
        <end position="295"/>
    </location>
</feature>
<feature type="transmembrane region" description="Helical" evidence="1">
    <location>
        <begin position="146"/>
        <end position="163"/>
    </location>
</feature>
<sequence>MDSPVGRLLLRLTGVGLLGVALVALVAPRPVITPYRWPVVVAGVIALVLVALVVRMPRWLVRGWVPPVVAVGGGVVTAAVGLAGQYAYGWDARVVMDLARTLDSGQPLPALGVDYFSLYPNNLPLLAIDQWGHAVARQAGLTADEVLIGLSAVCVAVTLHAVHDLVTRVAGRGPALSAQLVTLVLVATSPWVAVPYTDLYAMPFVTGGAALAARALAPGRREVRIVLWGISILAMTVAYALKTTPVVMVIGVAVTVLVAVFDGHQHLDRRAAGLAACAAGLVVFSALAVAVPTLAQNASGADNSQLRADVSPSPLWWLANGSYEKTSASGVTNYGTYSREMVAAIEGRRPEQMDAYARAFLADRWAERGPVGTLAFYGNKLAWNWGDGMFSAWVEGADSLPGVMPPATGAAAAVQEINGLHGRWYPLRAELAQALWITVLLLAGVGLLRAPYRREIVLLAVTVLGIAAFTLLFQGRARYLFAFVPLVVALAGMVHLWVPHLRRPRLRAVRDLRTGGTGGTGSAGRRLR</sequence>
<feature type="transmembrane region" description="Helical" evidence="1">
    <location>
        <begin position="431"/>
        <end position="449"/>
    </location>
</feature>
<evidence type="ECO:0008006" key="4">
    <source>
        <dbReference type="Google" id="ProtNLM"/>
    </source>
</evidence>
<comment type="caution">
    <text evidence="2">The sequence shown here is derived from an EMBL/GenBank/DDBJ whole genome shotgun (WGS) entry which is preliminary data.</text>
</comment>
<dbReference type="RefSeq" id="WP_185747041.1">
    <property type="nucleotide sequence ID" value="NZ_BAAAQC010000005.1"/>
</dbReference>
<dbReference type="Proteomes" id="UP000320085">
    <property type="component" value="Unassembled WGS sequence"/>
</dbReference>
<keyword evidence="1" id="KW-0812">Transmembrane</keyword>
<feature type="transmembrane region" description="Helical" evidence="1">
    <location>
        <begin position="12"/>
        <end position="31"/>
    </location>
</feature>